<accession>A0ABD1KBI9</accession>
<gene>
    <name evidence="4" type="ORF">ACEWY4_008683</name>
</gene>
<name>A0ABD1KBI9_9TELE</name>
<sequence>MRNVGTSSIIKLGWFCAAHRIALLLRRTRGKEATEEEQIQKRRGLFSGPPQQSSMTKEETAEVEEAQPASAVTSPVHEPRKRPMVHPSAQAPLPKDYTFTFFDPNDPACLEILMDPRTTIPELFAIVRQWVPQVQHKIDIIGNEILKRGCHVNDRDGLTDMTLLHYSCKAGAHGVGDPTSALRLVNQLMSLGADVSLRSRWTNMNALHYAAYFDVPELIRVLLKAAKPRVLNSTCSDFHYGTALHIAASNLCLGAVKCLLEHGANPSVRNDKGQGPADVVPDPMDMSLDKAEAAMVAKDLKQILLDAVPLSCNLPRATLPNYDNIPGNLMLSSLGLKLGDRVVLDDMKCTQKTNDSDVTDPPPQQSKQTGTLRFCGTTEFASGQWVGVELDEAEGKNDGSVGGVRYFICPPKMGLFAPVSKITKLSDQTPSSVTSTPKTPRMDFSRVTGKMKKDKKEKEKEREKERALRKKSLSMASLDPDGVKVELGDQVLVAGQKKGIVRFYGKTDFAPGYWFGVELEQPTGKHDGSVFGVRYFNCLPKYGVFAPPSRVQRIGGPTDPQGDGTLVKKVHQVTMSQPKRHFNAVRSPKDITSESSISRLLFCCWFPWMLRAEMQS</sequence>
<keyword evidence="5" id="KW-1185">Reference proteome</keyword>
<evidence type="ECO:0000256" key="2">
    <source>
        <dbReference type="SAM" id="MobiDB-lite"/>
    </source>
</evidence>
<dbReference type="PROSITE" id="PS50245">
    <property type="entry name" value="CAP_GLY_2"/>
    <property type="match status" value="2"/>
</dbReference>
<dbReference type="PANTHER" id="PTHR18916:SF77">
    <property type="entry name" value="CAP-GLY DOMAIN-CONTAINING LINKER PROTEIN 3"/>
    <property type="match status" value="1"/>
</dbReference>
<evidence type="ECO:0000256" key="1">
    <source>
        <dbReference type="PROSITE-ProRule" id="PRU00023"/>
    </source>
</evidence>
<dbReference type="Pfam" id="PF01302">
    <property type="entry name" value="CAP_GLY"/>
    <property type="match status" value="2"/>
</dbReference>
<keyword evidence="1" id="KW-0040">ANK repeat</keyword>
<feature type="region of interest" description="Disordered" evidence="2">
    <location>
        <begin position="30"/>
        <end position="89"/>
    </location>
</feature>
<dbReference type="EMBL" id="JBHFQA010000007">
    <property type="protein sequence ID" value="KAL2096535.1"/>
    <property type="molecule type" value="Genomic_DNA"/>
</dbReference>
<dbReference type="InterPro" id="IPR002110">
    <property type="entry name" value="Ankyrin_rpt"/>
</dbReference>
<dbReference type="SUPFAM" id="SSF48403">
    <property type="entry name" value="Ankyrin repeat"/>
    <property type="match status" value="1"/>
</dbReference>
<feature type="compositionally biased region" description="Basic and acidic residues" evidence="2">
    <location>
        <begin position="454"/>
        <end position="466"/>
    </location>
</feature>
<dbReference type="SMART" id="SM00248">
    <property type="entry name" value="ANK"/>
    <property type="match status" value="3"/>
</dbReference>
<proteinExistence type="predicted"/>
<dbReference type="Proteomes" id="UP001591681">
    <property type="component" value="Unassembled WGS sequence"/>
</dbReference>
<feature type="region of interest" description="Disordered" evidence="2">
    <location>
        <begin position="426"/>
        <end position="473"/>
    </location>
</feature>
<dbReference type="InterPro" id="IPR036859">
    <property type="entry name" value="CAP-Gly_dom_sf"/>
</dbReference>
<protein>
    <recommendedName>
        <fullName evidence="3">CAP-Gly domain-containing protein</fullName>
    </recommendedName>
</protein>
<comment type="caution">
    <text evidence="4">The sequence shown here is derived from an EMBL/GenBank/DDBJ whole genome shotgun (WGS) entry which is preliminary data.</text>
</comment>
<dbReference type="SUPFAM" id="SSF74924">
    <property type="entry name" value="Cap-Gly domain"/>
    <property type="match status" value="2"/>
</dbReference>
<feature type="domain" description="CAP-Gly" evidence="3">
    <location>
        <begin position="505"/>
        <end position="547"/>
    </location>
</feature>
<dbReference type="Pfam" id="PF12796">
    <property type="entry name" value="Ank_2"/>
    <property type="match status" value="1"/>
</dbReference>
<organism evidence="4 5">
    <name type="scientific">Coilia grayii</name>
    <name type="common">Gray's grenadier anchovy</name>
    <dbReference type="NCBI Taxonomy" id="363190"/>
    <lineage>
        <taxon>Eukaryota</taxon>
        <taxon>Metazoa</taxon>
        <taxon>Chordata</taxon>
        <taxon>Craniata</taxon>
        <taxon>Vertebrata</taxon>
        <taxon>Euteleostomi</taxon>
        <taxon>Actinopterygii</taxon>
        <taxon>Neopterygii</taxon>
        <taxon>Teleostei</taxon>
        <taxon>Clupei</taxon>
        <taxon>Clupeiformes</taxon>
        <taxon>Clupeoidei</taxon>
        <taxon>Engraulidae</taxon>
        <taxon>Coilinae</taxon>
        <taxon>Coilia</taxon>
    </lineage>
</organism>
<dbReference type="PANTHER" id="PTHR18916">
    <property type="entry name" value="DYNACTIN 1-RELATED MICROTUBULE-BINDING"/>
    <property type="match status" value="1"/>
</dbReference>
<dbReference type="SMART" id="SM01052">
    <property type="entry name" value="CAP_GLY"/>
    <property type="match status" value="2"/>
</dbReference>
<feature type="repeat" description="ANK" evidence="1">
    <location>
        <begin position="239"/>
        <end position="271"/>
    </location>
</feature>
<dbReference type="PROSITE" id="PS50088">
    <property type="entry name" value="ANK_REPEAT"/>
    <property type="match status" value="1"/>
</dbReference>
<reference evidence="4 5" key="1">
    <citation type="submission" date="2024-09" db="EMBL/GenBank/DDBJ databases">
        <title>A chromosome-level genome assembly of Gray's grenadier anchovy, Coilia grayii.</title>
        <authorList>
            <person name="Fu Z."/>
        </authorList>
    </citation>
    <scope>NUCLEOTIDE SEQUENCE [LARGE SCALE GENOMIC DNA]</scope>
    <source>
        <strain evidence="4">G4</strain>
        <tissue evidence="4">Muscle</tissue>
    </source>
</reference>
<evidence type="ECO:0000259" key="3">
    <source>
        <dbReference type="PROSITE" id="PS50245"/>
    </source>
</evidence>
<dbReference type="AlphaFoldDB" id="A0ABD1KBI9"/>
<feature type="compositionally biased region" description="Low complexity" evidence="2">
    <location>
        <begin position="429"/>
        <end position="439"/>
    </location>
</feature>
<feature type="region of interest" description="Disordered" evidence="2">
    <location>
        <begin position="351"/>
        <end position="372"/>
    </location>
</feature>
<dbReference type="Gene3D" id="1.25.40.20">
    <property type="entry name" value="Ankyrin repeat-containing domain"/>
    <property type="match status" value="1"/>
</dbReference>
<dbReference type="PROSITE" id="PS50297">
    <property type="entry name" value="ANK_REP_REGION"/>
    <property type="match status" value="1"/>
</dbReference>
<dbReference type="InterPro" id="IPR036770">
    <property type="entry name" value="Ankyrin_rpt-contain_sf"/>
</dbReference>
<dbReference type="FunFam" id="1.25.40.20:FF:000044">
    <property type="entry name" value="CAP-Gly domain containing linker protein 3"/>
    <property type="match status" value="1"/>
</dbReference>
<feature type="domain" description="CAP-Gly" evidence="3">
    <location>
        <begin position="376"/>
        <end position="418"/>
    </location>
</feature>
<dbReference type="InterPro" id="IPR000938">
    <property type="entry name" value="CAP-Gly_domain"/>
</dbReference>
<evidence type="ECO:0000313" key="5">
    <source>
        <dbReference type="Proteomes" id="UP001591681"/>
    </source>
</evidence>
<dbReference type="PROSITE" id="PS00845">
    <property type="entry name" value="CAP_GLY_1"/>
    <property type="match status" value="2"/>
</dbReference>
<dbReference type="Gene3D" id="2.30.30.190">
    <property type="entry name" value="CAP Gly-rich-like domain"/>
    <property type="match status" value="2"/>
</dbReference>
<evidence type="ECO:0000313" key="4">
    <source>
        <dbReference type="EMBL" id="KAL2096535.1"/>
    </source>
</evidence>